<dbReference type="GO" id="GO:0005634">
    <property type="term" value="C:nucleus"/>
    <property type="evidence" value="ECO:0007669"/>
    <property type="project" value="UniProtKB-ARBA"/>
</dbReference>
<dbReference type="InterPro" id="IPR004274">
    <property type="entry name" value="FCP1_dom"/>
</dbReference>
<sequence>MKITTTPFEAMCFDDINLSSSNLTEPALPDFTVPAEVCLPTPKKEVTLVLDLDETLIHTSMFARDDADFSFPMSHGSKDYTMSVKKRPHVDTFLQKVSKMFKVVIFTASSSSYANRLLDKLDPENTLISQRFFRDSCVRQYLDYIKDLTIVVDDLAKVVIIDNSPEVFRLQKENGIPIKTWIDDPNDNSLLDLIPFLEVLAVADDVRPIIAEKLCS</sequence>
<reference evidence="6" key="3">
    <citation type="submission" date="2015-04" db="UniProtKB">
        <authorList>
            <consortium name="EnsemblPlants"/>
        </authorList>
    </citation>
    <scope>IDENTIFICATION</scope>
</reference>
<dbReference type="Pfam" id="PF03031">
    <property type="entry name" value="NIF"/>
    <property type="match status" value="1"/>
</dbReference>
<dbReference type="SUPFAM" id="SSF56784">
    <property type="entry name" value="HAD-like"/>
    <property type="match status" value="1"/>
</dbReference>
<dbReference type="CDD" id="cd07521">
    <property type="entry name" value="HAD_FCP1-like"/>
    <property type="match status" value="1"/>
</dbReference>
<keyword evidence="2" id="KW-0904">Protein phosphatase</keyword>
<dbReference type="InterPro" id="IPR023214">
    <property type="entry name" value="HAD_sf"/>
</dbReference>
<evidence type="ECO:0000256" key="3">
    <source>
        <dbReference type="ARBA" id="ARBA00037324"/>
    </source>
</evidence>
<dbReference type="GO" id="GO:0004721">
    <property type="term" value="F:phosphoprotein phosphatase activity"/>
    <property type="evidence" value="ECO:0007669"/>
    <property type="project" value="UniProtKB-KW"/>
</dbReference>
<name>A0A0D9WJT5_9ORYZ</name>
<feature type="domain" description="FCP1 homology" evidence="5">
    <location>
        <begin position="41"/>
        <end position="200"/>
    </location>
</feature>
<dbReference type="Gramene" id="LPERR05G21610.1">
    <property type="protein sequence ID" value="LPERR05G21610.1"/>
    <property type="gene ID" value="LPERR05G21610"/>
</dbReference>
<comment type="function">
    <text evidence="3">Probable phosphatase.</text>
</comment>
<dbReference type="STRING" id="77586.A0A0D9WJT5"/>
<proteinExistence type="inferred from homology"/>
<evidence type="ECO:0000256" key="4">
    <source>
        <dbReference type="ARBA" id="ARBA00038355"/>
    </source>
</evidence>
<dbReference type="Proteomes" id="UP000032180">
    <property type="component" value="Chromosome 5"/>
</dbReference>
<dbReference type="PROSITE" id="PS50969">
    <property type="entry name" value="FCP1"/>
    <property type="match status" value="1"/>
</dbReference>
<dbReference type="FunFam" id="3.40.50.1000:FF:000015">
    <property type="entry name" value="CTD small phosphatase-like protein 2"/>
    <property type="match status" value="1"/>
</dbReference>
<comment type="similarity">
    <text evidence="4">Belongs to the CTDSPL2 family.</text>
</comment>
<dbReference type="eggNOG" id="KOG1605">
    <property type="taxonomic scope" value="Eukaryota"/>
</dbReference>
<evidence type="ECO:0000313" key="6">
    <source>
        <dbReference type="EnsemblPlants" id="LPERR05G21610.1"/>
    </source>
</evidence>
<dbReference type="PANTHER" id="PTHR12210">
    <property type="entry name" value="DULLARD PROTEIN PHOSPHATASE"/>
    <property type="match status" value="1"/>
</dbReference>
<dbReference type="EnsemblPlants" id="LPERR05G21610.1">
    <property type="protein sequence ID" value="LPERR05G21610.1"/>
    <property type="gene ID" value="LPERR05G21610"/>
</dbReference>
<dbReference type="InterPro" id="IPR050365">
    <property type="entry name" value="TIM50"/>
</dbReference>
<organism evidence="6 7">
    <name type="scientific">Leersia perrieri</name>
    <dbReference type="NCBI Taxonomy" id="77586"/>
    <lineage>
        <taxon>Eukaryota</taxon>
        <taxon>Viridiplantae</taxon>
        <taxon>Streptophyta</taxon>
        <taxon>Embryophyta</taxon>
        <taxon>Tracheophyta</taxon>
        <taxon>Spermatophyta</taxon>
        <taxon>Magnoliopsida</taxon>
        <taxon>Liliopsida</taxon>
        <taxon>Poales</taxon>
        <taxon>Poaceae</taxon>
        <taxon>BOP clade</taxon>
        <taxon>Oryzoideae</taxon>
        <taxon>Oryzeae</taxon>
        <taxon>Oryzinae</taxon>
        <taxon>Leersia</taxon>
    </lineage>
</organism>
<dbReference type="InterPro" id="IPR011948">
    <property type="entry name" value="Dullard_phosphatase"/>
</dbReference>
<evidence type="ECO:0000256" key="2">
    <source>
        <dbReference type="ARBA" id="ARBA00022912"/>
    </source>
</evidence>
<dbReference type="Gene3D" id="3.40.50.1000">
    <property type="entry name" value="HAD superfamily/HAD-like"/>
    <property type="match status" value="1"/>
</dbReference>
<dbReference type="SMART" id="SM00577">
    <property type="entry name" value="CPDc"/>
    <property type="match status" value="1"/>
</dbReference>
<dbReference type="InterPro" id="IPR036412">
    <property type="entry name" value="HAD-like_sf"/>
</dbReference>
<accession>A0A0D9WJT5</accession>
<evidence type="ECO:0000313" key="7">
    <source>
        <dbReference type="Proteomes" id="UP000032180"/>
    </source>
</evidence>
<reference evidence="7" key="2">
    <citation type="submission" date="2013-12" db="EMBL/GenBank/DDBJ databases">
        <authorList>
            <person name="Yu Y."/>
            <person name="Lee S."/>
            <person name="de Baynast K."/>
            <person name="Wissotski M."/>
            <person name="Liu L."/>
            <person name="Talag J."/>
            <person name="Goicoechea J."/>
            <person name="Angelova A."/>
            <person name="Jetty R."/>
            <person name="Kudrna D."/>
            <person name="Golser W."/>
            <person name="Rivera L."/>
            <person name="Zhang J."/>
            <person name="Wing R."/>
        </authorList>
    </citation>
    <scope>NUCLEOTIDE SEQUENCE</scope>
</reference>
<reference evidence="6 7" key="1">
    <citation type="submission" date="2012-08" db="EMBL/GenBank/DDBJ databases">
        <title>Oryza genome evolution.</title>
        <authorList>
            <person name="Wing R.A."/>
        </authorList>
    </citation>
    <scope>NUCLEOTIDE SEQUENCE</scope>
</reference>
<dbReference type="NCBIfam" id="TIGR02251">
    <property type="entry name" value="HIF-SF_euk"/>
    <property type="match status" value="1"/>
</dbReference>
<evidence type="ECO:0000256" key="1">
    <source>
        <dbReference type="ARBA" id="ARBA00022801"/>
    </source>
</evidence>
<evidence type="ECO:0000259" key="5">
    <source>
        <dbReference type="PROSITE" id="PS50969"/>
    </source>
</evidence>
<keyword evidence="1" id="KW-0378">Hydrolase</keyword>
<dbReference type="HOGENOM" id="CLU_020262_4_5_1"/>
<protein>
    <recommendedName>
        <fullName evidence="5">FCP1 homology domain-containing protein</fullName>
    </recommendedName>
</protein>
<dbReference type="AlphaFoldDB" id="A0A0D9WJT5"/>
<keyword evidence="7" id="KW-1185">Reference proteome</keyword>